<comment type="subcellular location">
    <subcellularLocation>
        <location evidence="1">Cell membrane</location>
        <topology evidence="1">Multi-pass membrane protein</topology>
    </subcellularLocation>
</comment>
<comment type="similarity">
    <text evidence="2">Belongs to the SecG family.</text>
</comment>
<keyword evidence="6" id="KW-0653">Protein transport</keyword>
<keyword evidence="4" id="KW-1003">Cell membrane</keyword>
<keyword evidence="9 11" id="KW-0472">Membrane</keyword>
<keyword evidence="7 11" id="KW-1133">Transmembrane helix</keyword>
<evidence type="ECO:0000256" key="6">
    <source>
        <dbReference type="ARBA" id="ARBA00022927"/>
    </source>
</evidence>
<dbReference type="PANTHER" id="PTHR34182">
    <property type="entry name" value="PROTEIN-EXPORT MEMBRANE PROTEIN SECG"/>
    <property type="match status" value="1"/>
</dbReference>
<feature type="compositionally biased region" description="Basic and acidic residues" evidence="10">
    <location>
        <begin position="98"/>
        <end position="122"/>
    </location>
</feature>
<feature type="compositionally biased region" description="Low complexity" evidence="10">
    <location>
        <begin position="137"/>
        <end position="150"/>
    </location>
</feature>
<gene>
    <name evidence="12" type="ORF">MNBD_DELTA01-227</name>
</gene>
<dbReference type="GO" id="GO:0005886">
    <property type="term" value="C:plasma membrane"/>
    <property type="evidence" value="ECO:0007669"/>
    <property type="project" value="UniProtKB-SubCell"/>
</dbReference>
<feature type="compositionally biased region" description="Basic residues" evidence="10">
    <location>
        <begin position="123"/>
        <end position="136"/>
    </location>
</feature>
<evidence type="ECO:0000256" key="3">
    <source>
        <dbReference type="ARBA" id="ARBA00022448"/>
    </source>
</evidence>
<dbReference type="GO" id="GO:0015450">
    <property type="term" value="F:protein-transporting ATPase activity"/>
    <property type="evidence" value="ECO:0007669"/>
    <property type="project" value="InterPro"/>
</dbReference>
<evidence type="ECO:0000313" key="12">
    <source>
        <dbReference type="EMBL" id="VAV82466.1"/>
    </source>
</evidence>
<evidence type="ECO:0000256" key="8">
    <source>
        <dbReference type="ARBA" id="ARBA00023010"/>
    </source>
</evidence>
<organism evidence="12">
    <name type="scientific">hydrothermal vent metagenome</name>
    <dbReference type="NCBI Taxonomy" id="652676"/>
    <lineage>
        <taxon>unclassified sequences</taxon>
        <taxon>metagenomes</taxon>
        <taxon>ecological metagenomes</taxon>
    </lineage>
</organism>
<feature type="region of interest" description="Disordered" evidence="10">
    <location>
        <begin position="93"/>
        <end position="150"/>
    </location>
</feature>
<feature type="transmembrane region" description="Helical" evidence="11">
    <location>
        <begin position="51"/>
        <end position="73"/>
    </location>
</feature>
<evidence type="ECO:0000256" key="10">
    <source>
        <dbReference type="SAM" id="MobiDB-lite"/>
    </source>
</evidence>
<dbReference type="GO" id="GO:0065002">
    <property type="term" value="P:intracellular protein transmembrane transport"/>
    <property type="evidence" value="ECO:0007669"/>
    <property type="project" value="TreeGrafter"/>
</dbReference>
<evidence type="ECO:0000256" key="5">
    <source>
        <dbReference type="ARBA" id="ARBA00022692"/>
    </source>
</evidence>
<dbReference type="AlphaFoldDB" id="A0A3B0QZK7"/>
<dbReference type="InterPro" id="IPR004692">
    <property type="entry name" value="SecG"/>
</dbReference>
<accession>A0A3B0QZK7</accession>
<keyword evidence="8" id="KW-0811">Translocation</keyword>
<dbReference type="PANTHER" id="PTHR34182:SF1">
    <property type="entry name" value="PROTEIN-EXPORT MEMBRANE PROTEIN SECG"/>
    <property type="match status" value="1"/>
</dbReference>
<feature type="transmembrane region" description="Helical" evidence="11">
    <location>
        <begin position="5"/>
        <end position="23"/>
    </location>
</feature>
<evidence type="ECO:0000256" key="2">
    <source>
        <dbReference type="ARBA" id="ARBA00008445"/>
    </source>
</evidence>
<evidence type="ECO:0000256" key="7">
    <source>
        <dbReference type="ARBA" id="ARBA00022989"/>
    </source>
</evidence>
<evidence type="ECO:0000256" key="9">
    <source>
        <dbReference type="ARBA" id="ARBA00023136"/>
    </source>
</evidence>
<dbReference type="PRINTS" id="PR01651">
    <property type="entry name" value="SECGEXPORT"/>
</dbReference>
<dbReference type="GO" id="GO:0009306">
    <property type="term" value="P:protein secretion"/>
    <property type="evidence" value="ECO:0007669"/>
    <property type="project" value="InterPro"/>
</dbReference>
<keyword evidence="3" id="KW-0813">Transport</keyword>
<proteinExistence type="inferred from homology"/>
<dbReference type="GO" id="GO:0043952">
    <property type="term" value="P:protein transport by the Sec complex"/>
    <property type="evidence" value="ECO:0007669"/>
    <property type="project" value="TreeGrafter"/>
</dbReference>
<dbReference type="Pfam" id="PF03840">
    <property type="entry name" value="SecG"/>
    <property type="match status" value="1"/>
</dbReference>
<sequence>MAYTVVIVIHIMVSIFLVTTILFQTGKGASMGASFGGGTQAVFGGSGPASFLMKITVACAVIFMLTSLYLTYVSGRAGAHSLMKNATPVIKTVPAPEDGIKPEAKATTEATKTEAKTATEKKTAKKAKREKAKATKAKPAPVTATPAPAN</sequence>
<dbReference type="NCBIfam" id="TIGR00810">
    <property type="entry name" value="secG"/>
    <property type="match status" value="1"/>
</dbReference>
<evidence type="ECO:0000256" key="11">
    <source>
        <dbReference type="SAM" id="Phobius"/>
    </source>
</evidence>
<evidence type="ECO:0000256" key="4">
    <source>
        <dbReference type="ARBA" id="ARBA00022475"/>
    </source>
</evidence>
<protein>
    <submittedName>
        <fullName evidence="12">Protein translocase membrane subunit SecG</fullName>
    </submittedName>
</protein>
<keyword evidence="5 11" id="KW-0812">Transmembrane</keyword>
<name>A0A3B0QZK7_9ZZZZ</name>
<reference evidence="12" key="1">
    <citation type="submission" date="2018-06" db="EMBL/GenBank/DDBJ databases">
        <authorList>
            <person name="Zhirakovskaya E."/>
        </authorList>
    </citation>
    <scope>NUCLEOTIDE SEQUENCE</scope>
</reference>
<evidence type="ECO:0000256" key="1">
    <source>
        <dbReference type="ARBA" id="ARBA00004651"/>
    </source>
</evidence>
<dbReference type="EMBL" id="UOEA01000018">
    <property type="protein sequence ID" value="VAV82466.1"/>
    <property type="molecule type" value="Genomic_DNA"/>
</dbReference>